<accession>A0A1M6NNM2</accession>
<dbReference type="STRING" id="1121322.SAMN02745136_01376"/>
<proteinExistence type="predicted"/>
<dbReference type="RefSeq" id="WP_073274194.1">
    <property type="nucleotide sequence ID" value="NZ_FRAC01000008.1"/>
</dbReference>
<sequence length="132" mass="15224">MDETVLDKLKIKKYNIAAVLNPPEEFLKVLSGYDGMVEKDINGQYSYIQIFIYSQKEITDIGQRLTSAIQSDGFLWICYPKGTSKKYKKCDCNRDTLREALLPYGFEGVSLISLDDDWSAMRVRNSTYIKKK</sequence>
<dbReference type="AlphaFoldDB" id="A0A1M6NNM2"/>
<keyword evidence="2" id="KW-1185">Reference proteome</keyword>
<dbReference type="OrthoDB" id="9800461at2"/>
<reference evidence="1 2" key="1">
    <citation type="submission" date="2016-11" db="EMBL/GenBank/DDBJ databases">
        <authorList>
            <person name="Jaros S."/>
            <person name="Januszkiewicz K."/>
            <person name="Wedrychowicz H."/>
        </authorList>
    </citation>
    <scope>NUCLEOTIDE SEQUENCE [LARGE SCALE GENOMIC DNA]</scope>
    <source>
        <strain evidence="1 2">DSM 15929</strain>
    </source>
</reference>
<evidence type="ECO:0000313" key="1">
    <source>
        <dbReference type="EMBL" id="SHJ97206.1"/>
    </source>
</evidence>
<evidence type="ECO:0008006" key="3">
    <source>
        <dbReference type="Google" id="ProtNLM"/>
    </source>
</evidence>
<gene>
    <name evidence="1" type="ORF">SAMN02745136_01376</name>
</gene>
<organism evidence="1 2">
    <name type="scientific">Anaerocolumna jejuensis DSM 15929</name>
    <dbReference type="NCBI Taxonomy" id="1121322"/>
    <lineage>
        <taxon>Bacteria</taxon>
        <taxon>Bacillati</taxon>
        <taxon>Bacillota</taxon>
        <taxon>Clostridia</taxon>
        <taxon>Lachnospirales</taxon>
        <taxon>Lachnospiraceae</taxon>
        <taxon>Anaerocolumna</taxon>
    </lineage>
</organism>
<protein>
    <recommendedName>
        <fullName evidence="3">DUF3052 domain-containing protein</fullName>
    </recommendedName>
</protein>
<dbReference type="Proteomes" id="UP000184386">
    <property type="component" value="Unassembled WGS sequence"/>
</dbReference>
<evidence type="ECO:0000313" key="2">
    <source>
        <dbReference type="Proteomes" id="UP000184386"/>
    </source>
</evidence>
<name>A0A1M6NNM2_9FIRM</name>
<dbReference type="EMBL" id="FRAC01000008">
    <property type="protein sequence ID" value="SHJ97206.1"/>
    <property type="molecule type" value="Genomic_DNA"/>
</dbReference>